<dbReference type="InterPro" id="IPR036188">
    <property type="entry name" value="FAD/NAD-bd_sf"/>
</dbReference>
<evidence type="ECO:0000313" key="10">
    <source>
        <dbReference type="EMBL" id="ODN99469.1"/>
    </source>
</evidence>
<proteinExistence type="inferred from homology"/>
<evidence type="ECO:0000256" key="2">
    <source>
        <dbReference type="ARBA" id="ARBA00022630"/>
    </source>
</evidence>
<accession>A0A1E3JF27</accession>
<dbReference type="InterPro" id="IPR006076">
    <property type="entry name" value="FAD-dep_OxRdtase"/>
</dbReference>
<dbReference type="RefSeq" id="XP_019032546.1">
    <property type="nucleotide sequence ID" value="XM_019175443.1"/>
</dbReference>
<keyword evidence="2" id="KW-0285">Flavoprotein</keyword>
<evidence type="ECO:0000256" key="3">
    <source>
        <dbReference type="ARBA" id="ARBA00022827"/>
    </source>
</evidence>
<evidence type="ECO:0000256" key="7">
    <source>
        <dbReference type="ARBA" id="ARBA00038878"/>
    </source>
</evidence>
<dbReference type="SUPFAM" id="SSF51905">
    <property type="entry name" value="FAD/NAD(P)-binding domain"/>
    <property type="match status" value="1"/>
</dbReference>
<reference evidence="10 11" key="1">
    <citation type="submission" date="2016-06" db="EMBL/GenBank/DDBJ databases">
        <title>Evolution of pathogenesis and genome organization in the Tremellales.</title>
        <authorList>
            <person name="Cuomo C."/>
            <person name="Litvintseva A."/>
            <person name="Heitman J."/>
            <person name="Chen Y."/>
            <person name="Sun S."/>
            <person name="Springer D."/>
            <person name="Dromer F."/>
            <person name="Young S."/>
            <person name="Zeng Q."/>
            <person name="Chapman S."/>
            <person name="Gujja S."/>
            <person name="Saif S."/>
            <person name="Birren B."/>
        </authorList>
    </citation>
    <scope>NUCLEOTIDE SEQUENCE [LARGE SCALE GENOMIC DNA]</scope>
    <source>
        <strain evidence="10 11">CBS 7118</strain>
    </source>
</reference>
<gene>
    <name evidence="10" type="ORF">L198_03313</name>
</gene>
<dbReference type="EC" id="1.1.99.2" evidence="7"/>
<organism evidence="10 11">
    <name type="scientific">Cryptococcus wingfieldii CBS 7118</name>
    <dbReference type="NCBI Taxonomy" id="1295528"/>
    <lineage>
        <taxon>Eukaryota</taxon>
        <taxon>Fungi</taxon>
        <taxon>Dikarya</taxon>
        <taxon>Basidiomycota</taxon>
        <taxon>Agaricomycotina</taxon>
        <taxon>Tremellomycetes</taxon>
        <taxon>Tremellales</taxon>
        <taxon>Cryptococcaceae</taxon>
        <taxon>Cryptococcus</taxon>
    </lineage>
</organism>
<dbReference type="OrthoDB" id="498204at2759"/>
<evidence type="ECO:0000259" key="9">
    <source>
        <dbReference type="Pfam" id="PF01266"/>
    </source>
</evidence>
<sequence length="502" mass="54823">MADSVELRWPEADRRLTPKPLQSRYTSLFLAFICSFPYAQLQYQQLAQAITYITYTMTASRARLLRQLYPYKHPSTSVDHLVVGGGVVGLSVAAALVNQTGRDRTTFVVERHGQLGQETTARNSEVIHSGIYYPVGSLKSRLCIAGRDLLYNRCQRLQIGYKNTGKIVVATAKDQVPYLHKLQAHSAHSSFLSDPSDNTSSRIYAEFLPGDEARNLEPDLSSKVCAALHIPSTGIVDSQGLVDSLELEVEDPDYNSSPSGERRGEGVIVKGTRVVRIDREEKGEGWVVQMETGWEDLGEGEKGEVESVRAGVVINAAGLNSVSLCEGVVPEDEMVQLWPVKGNYMSYKGPGIGKVSRLIYPCPSANVDHLGTHLTLDLDGHVRFGPDVQTIGTAADAKANPDFWQSHLAAIDTPEAMSLFARSVSDYLSIDPSGLSPDYSGIRPNIAPPGAGFSDFLIRHGEDRKGFVELLGFNSPGLTSSLAVGEYVAKMISRDVYRSKSE</sequence>
<dbReference type="PANTHER" id="PTHR43104">
    <property type="entry name" value="L-2-HYDROXYGLUTARATE DEHYDROGENASE, MITOCHONDRIAL"/>
    <property type="match status" value="1"/>
</dbReference>
<keyword evidence="11" id="KW-1185">Reference proteome</keyword>
<dbReference type="Gene3D" id="3.50.50.60">
    <property type="entry name" value="FAD/NAD(P)-binding domain"/>
    <property type="match status" value="1"/>
</dbReference>
<dbReference type="Gene3D" id="3.30.9.10">
    <property type="entry name" value="D-Amino Acid Oxidase, subunit A, domain 2"/>
    <property type="match status" value="1"/>
</dbReference>
<dbReference type="Proteomes" id="UP000094819">
    <property type="component" value="Unassembled WGS sequence"/>
</dbReference>
<comment type="caution">
    <text evidence="10">The sequence shown here is derived from an EMBL/GenBank/DDBJ whole genome shotgun (WGS) entry which is preliminary data.</text>
</comment>
<comment type="similarity">
    <text evidence="6">Belongs to the L2HGDH family.</text>
</comment>
<name>A0A1E3JF27_9TREE</name>
<evidence type="ECO:0000256" key="6">
    <source>
        <dbReference type="ARBA" id="ARBA00037941"/>
    </source>
</evidence>
<protein>
    <recommendedName>
        <fullName evidence="8">L-2-hydroxyglutarate dehydrogenase, mitochondrial</fullName>
        <ecNumber evidence="7">1.1.99.2</ecNumber>
    </recommendedName>
</protein>
<evidence type="ECO:0000256" key="5">
    <source>
        <dbReference type="ARBA" id="ARBA00036066"/>
    </source>
</evidence>
<comment type="catalytic activity">
    <reaction evidence="5">
        <text>(S)-2-hydroxyglutarate + A = 2-oxoglutarate + AH2</text>
        <dbReference type="Rhea" id="RHEA:21252"/>
        <dbReference type="ChEBI" id="CHEBI:13193"/>
        <dbReference type="ChEBI" id="CHEBI:16782"/>
        <dbReference type="ChEBI" id="CHEBI:16810"/>
        <dbReference type="ChEBI" id="CHEBI:17499"/>
        <dbReference type="EC" id="1.1.99.2"/>
    </reaction>
</comment>
<dbReference type="AlphaFoldDB" id="A0A1E3JF27"/>
<evidence type="ECO:0000256" key="8">
    <source>
        <dbReference type="ARBA" id="ARBA00041137"/>
    </source>
</evidence>
<comment type="cofactor">
    <cofactor evidence="1">
        <name>FAD</name>
        <dbReference type="ChEBI" id="CHEBI:57692"/>
    </cofactor>
</comment>
<keyword evidence="3" id="KW-0274">FAD</keyword>
<evidence type="ECO:0000256" key="4">
    <source>
        <dbReference type="ARBA" id="ARBA00023002"/>
    </source>
</evidence>
<feature type="domain" description="FAD dependent oxidoreductase" evidence="9">
    <location>
        <begin position="79"/>
        <end position="491"/>
    </location>
</feature>
<dbReference type="GO" id="GO:0047545">
    <property type="term" value="F:(S)-2-hydroxyglutarate dehydrogenase activity"/>
    <property type="evidence" value="ECO:0007669"/>
    <property type="project" value="UniProtKB-EC"/>
</dbReference>
<evidence type="ECO:0000313" key="11">
    <source>
        <dbReference type="Proteomes" id="UP000094819"/>
    </source>
</evidence>
<dbReference type="GeneID" id="30192526"/>
<dbReference type="PANTHER" id="PTHR43104:SF4">
    <property type="entry name" value="L-2-HYDROXYGLUTARATE DEHYDROGENASE, MITOCHONDRIAL"/>
    <property type="match status" value="1"/>
</dbReference>
<evidence type="ECO:0000256" key="1">
    <source>
        <dbReference type="ARBA" id="ARBA00001974"/>
    </source>
</evidence>
<dbReference type="Pfam" id="PF01266">
    <property type="entry name" value="DAO"/>
    <property type="match status" value="1"/>
</dbReference>
<keyword evidence="4" id="KW-0560">Oxidoreductase</keyword>
<dbReference type="EMBL" id="AWGH01000008">
    <property type="protein sequence ID" value="ODN99469.1"/>
    <property type="molecule type" value="Genomic_DNA"/>
</dbReference>